<evidence type="ECO:0000313" key="1">
    <source>
        <dbReference type="EMBL" id="KAA8581016.1"/>
    </source>
</evidence>
<evidence type="ECO:0000313" key="2">
    <source>
        <dbReference type="Proteomes" id="UP000327493"/>
    </source>
</evidence>
<keyword evidence="2" id="KW-1185">Reference proteome</keyword>
<dbReference type="Proteomes" id="UP000327493">
    <property type="component" value="Chromosome 21"/>
</dbReference>
<proteinExistence type="predicted"/>
<dbReference type="AlphaFoldDB" id="A0A5J5CKC9"/>
<accession>A0A5J5CKC9</accession>
<sequence>MWSQVQCFSFAAEPRFIIETFQWEITQSKPEVTERLAQANNLPSCLCFSPFLLALHLYRSLPFCSASSGLQGPSGARLPPGWKCHCLRDSGAATYPMEEHEGHSLSPHHIALDCSLQALAGGHSSLAVRLQRRDGPASAQLNSNSCLLPKAMGWLSCPEGSTSYQHHGAFIGGFGCLVIGNVLLGDSYHSCLSETGTLTACEDGCLKFSGEVCCWLRDHVGHWPHTRKTGDRMVEAGEMRVISTLATIKSLWNPRGAARKARLEQYKLFYCRNTRSHSLALALVLFLAHLKNKCVVPSLRPLDLCSPLQGPRAQSVLWTSDQDLRAFPSMHGPHFTP</sequence>
<dbReference type="EMBL" id="VOFY01000021">
    <property type="protein sequence ID" value="KAA8581016.1"/>
    <property type="molecule type" value="Genomic_DNA"/>
</dbReference>
<organism evidence="1 2">
    <name type="scientific">Etheostoma spectabile</name>
    <name type="common">orangethroat darter</name>
    <dbReference type="NCBI Taxonomy" id="54343"/>
    <lineage>
        <taxon>Eukaryota</taxon>
        <taxon>Metazoa</taxon>
        <taxon>Chordata</taxon>
        <taxon>Craniata</taxon>
        <taxon>Vertebrata</taxon>
        <taxon>Euteleostomi</taxon>
        <taxon>Actinopterygii</taxon>
        <taxon>Neopterygii</taxon>
        <taxon>Teleostei</taxon>
        <taxon>Neoteleostei</taxon>
        <taxon>Acanthomorphata</taxon>
        <taxon>Eupercaria</taxon>
        <taxon>Perciformes</taxon>
        <taxon>Percoidei</taxon>
        <taxon>Percidae</taxon>
        <taxon>Etheostomatinae</taxon>
        <taxon>Etheostoma</taxon>
    </lineage>
</organism>
<comment type="caution">
    <text evidence="1">The sequence shown here is derived from an EMBL/GenBank/DDBJ whole genome shotgun (WGS) entry which is preliminary data.</text>
</comment>
<protein>
    <submittedName>
        <fullName evidence="1">Uncharacterized protein</fullName>
    </submittedName>
</protein>
<gene>
    <name evidence="1" type="ORF">FQN60_002597</name>
</gene>
<reference evidence="1 2" key="1">
    <citation type="submission" date="2019-08" db="EMBL/GenBank/DDBJ databases">
        <title>A chromosome-level genome assembly, high-density linkage maps, and genome scans reveal the genomic architecture of hybrid incompatibilities underlying speciation via character displacement in darters (Percidae: Etheostominae).</title>
        <authorList>
            <person name="Moran R.L."/>
            <person name="Catchen J.M."/>
            <person name="Fuller R.C."/>
        </authorList>
    </citation>
    <scope>NUCLEOTIDE SEQUENCE [LARGE SCALE GENOMIC DNA]</scope>
    <source>
        <strain evidence="1">EspeVRDwgs_2016</strain>
        <tissue evidence="1">Muscle</tissue>
    </source>
</reference>
<name>A0A5J5CKC9_9PERO</name>